<gene>
    <name evidence="2" type="ORF">HNY73_018878</name>
</gene>
<accession>A0A8T0EFG8</accession>
<evidence type="ECO:0000313" key="3">
    <source>
        <dbReference type="Proteomes" id="UP000807504"/>
    </source>
</evidence>
<reference evidence="2" key="2">
    <citation type="submission" date="2020-06" db="EMBL/GenBank/DDBJ databases">
        <authorList>
            <person name="Sheffer M."/>
        </authorList>
    </citation>
    <scope>NUCLEOTIDE SEQUENCE</scope>
</reference>
<comment type="caution">
    <text evidence="2">The sequence shown here is derived from an EMBL/GenBank/DDBJ whole genome shotgun (WGS) entry which is preliminary data.</text>
</comment>
<organism evidence="2 3">
    <name type="scientific">Argiope bruennichi</name>
    <name type="common">Wasp spider</name>
    <name type="synonym">Aranea bruennichi</name>
    <dbReference type="NCBI Taxonomy" id="94029"/>
    <lineage>
        <taxon>Eukaryota</taxon>
        <taxon>Metazoa</taxon>
        <taxon>Ecdysozoa</taxon>
        <taxon>Arthropoda</taxon>
        <taxon>Chelicerata</taxon>
        <taxon>Arachnida</taxon>
        <taxon>Araneae</taxon>
        <taxon>Araneomorphae</taxon>
        <taxon>Entelegynae</taxon>
        <taxon>Araneoidea</taxon>
        <taxon>Araneidae</taxon>
        <taxon>Argiope</taxon>
    </lineage>
</organism>
<evidence type="ECO:0000313" key="2">
    <source>
        <dbReference type="EMBL" id="KAF8771457.1"/>
    </source>
</evidence>
<evidence type="ECO:0000256" key="1">
    <source>
        <dbReference type="SAM" id="MobiDB-lite"/>
    </source>
</evidence>
<protein>
    <submittedName>
        <fullName evidence="2">Uncharacterized protein</fullName>
    </submittedName>
</protein>
<reference evidence="2" key="1">
    <citation type="journal article" date="2020" name="bioRxiv">
        <title>Chromosome-level reference genome of the European wasp spider Argiope bruennichi: a resource for studies on range expansion and evolutionary adaptation.</title>
        <authorList>
            <person name="Sheffer M.M."/>
            <person name="Hoppe A."/>
            <person name="Krehenwinkel H."/>
            <person name="Uhl G."/>
            <person name="Kuss A.W."/>
            <person name="Jensen L."/>
            <person name="Jensen C."/>
            <person name="Gillespie R.G."/>
            <person name="Hoff K.J."/>
            <person name="Prost S."/>
        </authorList>
    </citation>
    <scope>NUCLEOTIDE SEQUENCE</scope>
</reference>
<feature type="region of interest" description="Disordered" evidence="1">
    <location>
        <begin position="32"/>
        <end position="140"/>
    </location>
</feature>
<proteinExistence type="predicted"/>
<feature type="compositionally biased region" description="Basic and acidic residues" evidence="1">
    <location>
        <begin position="71"/>
        <end position="81"/>
    </location>
</feature>
<dbReference type="AlphaFoldDB" id="A0A8T0EFG8"/>
<keyword evidence="3" id="KW-1185">Reference proteome</keyword>
<dbReference type="Proteomes" id="UP000807504">
    <property type="component" value="Unassembled WGS sequence"/>
</dbReference>
<sequence>MNRIKSIPFSDVYFEMSRNFCKHYNIKNFGKALSSHRMFGRPSRKRSREEEEETGPRPSSVKSRAQQYERMLSEKKAKEGDTPQSKGGRSGAEEEAGPPPVPAAGFLKTALKKMERNKWNRGADWPFEEPADDRQSLPGS</sequence>
<name>A0A8T0EFG8_ARGBR</name>
<dbReference type="EMBL" id="JABXBU010002228">
    <property type="protein sequence ID" value="KAF8771457.1"/>
    <property type="molecule type" value="Genomic_DNA"/>
</dbReference>